<dbReference type="GO" id="GO:0006409">
    <property type="term" value="P:tRNA export from nucleus"/>
    <property type="evidence" value="ECO:0007669"/>
    <property type="project" value="TreeGrafter"/>
</dbReference>
<dbReference type="GO" id="GO:0005524">
    <property type="term" value="F:ATP binding"/>
    <property type="evidence" value="ECO:0007669"/>
    <property type="project" value="InterPro"/>
</dbReference>
<dbReference type="GO" id="GO:0004672">
    <property type="term" value="F:protein kinase activity"/>
    <property type="evidence" value="ECO:0007669"/>
    <property type="project" value="InterPro"/>
</dbReference>
<feature type="compositionally biased region" description="Basic and acidic residues" evidence="1">
    <location>
        <begin position="883"/>
        <end position="907"/>
    </location>
</feature>
<feature type="compositionally biased region" description="Gly residues" evidence="1">
    <location>
        <begin position="809"/>
        <end position="819"/>
    </location>
</feature>
<feature type="compositionally biased region" description="Polar residues" evidence="1">
    <location>
        <begin position="763"/>
        <end position="805"/>
    </location>
</feature>
<feature type="domain" description="Protein kinase" evidence="2">
    <location>
        <begin position="24"/>
        <end position="304"/>
    </location>
</feature>
<dbReference type="InterPro" id="IPR051177">
    <property type="entry name" value="CIK-Related_Protein"/>
</dbReference>
<feature type="compositionally biased region" description="Basic residues" evidence="1">
    <location>
        <begin position="908"/>
        <end position="920"/>
    </location>
</feature>
<dbReference type="PROSITE" id="PS50011">
    <property type="entry name" value="PROTEIN_KINASE_DOM"/>
    <property type="match status" value="1"/>
</dbReference>
<dbReference type="Proteomes" id="UP000268093">
    <property type="component" value="Unassembled WGS sequence"/>
</dbReference>
<gene>
    <name evidence="3" type="ORF">BC936DRAFT_138977</name>
</gene>
<dbReference type="InterPro" id="IPR000719">
    <property type="entry name" value="Prot_kinase_dom"/>
</dbReference>
<dbReference type="PANTHER" id="PTHR12984:SF3">
    <property type="entry name" value="N-TERMINAL KINASE-LIKE PROTEIN"/>
    <property type="match status" value="1"/>
</dbReference>
<dbReference type="Gene3D" id="1.10.510.10">
    <property type="entry name" value="Transferase(Phosphotransferase) domain 1"/>
    <property type="match status" value="1"/>
</dbReference>
<dbReference type="SUPFAM" id="SSF48371">
    <property type="entry name" value="ARM repeat"/>
    <property type="match status" value="1"/>
</dbReference>
<feature type="compositionally biased region" description="Polar residues" evidence="1">
    <location>
        <begin position="624"/>
        <end position="648"/>
    </location>
</feature>
<organism evidence="3 4">
    <name type="scientific">Jimgerdemannia flammicorona</name>
    <dbReference type="NCBI Taxonomy" id="994334"/>
    <lineage>
        <taxon>Eukaryota</taxon>
        <taxon>Fungi</taxon>
        <taxon>Fungi incertae sedis</taxon>
        <taxon>Mucoromycota</taxon>
        <taxon>Mucoromycotina</taxon>
        <taxon>Endogonomycetes</taxon>
        <taxon>Endogonales</taxon>
        <taxon>Endogonaceae</taxon>
        <taxon>Jimgerdemannia</taxon>
    </lineage>
</organism>
<keyword evidence="4" id="KW-1185">Reference proteome</keyword>
<dbReference type="InterPro" id="IPR016024">
    <property type="entry name" value="ARM-type_fold"/>
</dbReference>
<evidence type="ECO:0000313" key="3">
    <source>
        <dbReference type="EMBL" id="RUP23650.1"/>
    </source>
</evidence>
<dbReference type="Gene3D" id="1.25.10.10">
    <property type="entry name" value="Leucine-rich Repeat Variant"/>
    <property type="match status" value="1"/>
</dbReference>
<reference evidence="3 4" key="1">
    <citation type="journal article" date="2018" name="New Phytol.">
        <title>Phylogenomics of Endogonaceae and evolution of mycorrhizas within Mucoromycota.</title>
        <authorList>
            <person name="Chang Y."/>
            <person name="Desiro A."/>
            <person name="Na H."/>
            <person name="Sandor L."/>
            <person name="Lipzen A."/>
            <person name="Clum A."/>
            <person name="Barry K."/>
            <person name="Grigoriev I.V."/>
            <person name="Martin F.M."/>
            <person name="Stajich J.E."/>
            <person name="Smith M.E."/>
            <person name="Bonito G."/>
            <person name="Spatafora J.W."/>
        </authorList>
    </citation>
    <scope>NUCLEOTIDE SEQUENCE [LARGE SCALE GENOMIC DNA]</scope>
    <source>
        <strain evidence="3 4">GMNB39</strain>
    </source>
</reference>
<dbReference type="AlphaFoldDB" id="A0A433BBI7"/>
<feature type="region of interest" description="Disordered" evidence="1">
    <location>
        <begin position="623"/>
        <end position="648"/>
    </location>
</feature>
<protein>
    <recommendedName>
        <fullName evidence="2">Protein kinase domain-containing protein</fullName>
    </recommendedName>
</protein>
<sequence length="920" mass="100228">MAFLSGVLKSSLQLLSKDATTFPYTIGDKVDWYEGQSIWSLHHGTKREDGTPVSIFTFDCQKQRDSIPLAKNAFKKMRTIRHPDLLKYIDGFESDNVIHIVTETVEPVQNQLRQDPDANLTLWGLYKVATQTCRRLVPNLRNPHPVSPENSSFSTPQNAIKFLNADCGLVHGNIRLSSIFATKGGEWKLGGFELLGSPKEEGAVILTFGGLVPDSAKYASPETRKSGWSIIKDVPVHSTDSWLYACLVYESYNGPFSSSDQLTTRKDIPTNMFAAYKQLLAPGPASRADLGKFIDLGTRAGGFFQTDFLQVNLFLENLSMKEQKEKEGFYRKLDEVIEHFPMEFCKNKILPELINAFEYGSGGAKVLNPIVKIGAHLTDEEYERTITASLVKMFASADRGIRLSLLENLPRFVNHLGAKAVNDKIFPHVATGFTDGTPILREQTVKAILLLVPKLNERIINYDLLRYLAKLQMDEEPGIRTNATICLGKIARYLSDAVSLGAWMTGDYKSRMMASLGETACCIEHIYFRWVTVLWLQTRKKVLVPAFTRGLRDGFVHARVASLMALNATAEYYDALDCSTKIVPCVSLTLVDKEKPVRVQAFKTIDMFIKRLEKLVESMPDTAIQEQQQPAPGTAATNGLTNPTSTIPGTFPSAAASVAAGAAAVVGKEAASWAGWAVTSLTTRLTATGEITATDTTVTTTTTTIEADDVNNNDARSPVAAVTTATARLAVAPDDSSVGDGWGNDDLIDLNENEWEPFDTPADSFQPTPISSFAPTLARTNTGSSIPSAFGATSSKPPSPGTNSVRLGATGGMRLGGGKVKSKVPDSWGLDDDSGWNDPATHAVASNTSQRSSNGSDGGGSTGWSSPSPAVDNRAGSPTAVASKEERMAELERKREERRQRMAELREQKKKGSTIGARKL</sequence>
<accession>A0A433BBI7</accession>
<dbReference type="InterPro" id="IPR011989">
    <property type="entry name" value="ARM-like"/>
</dbReference>
<evidence type="ECO:0000313" key="4">
    <source>
        <dbReference type="Proteomes" id="UP000268093"/>
    </source>
</evidence>
<comment type="caution">
    <text evidence="3">The sequence shown here is derived from an EMBL/GenBank/DDBJ whole genome shotgun (WGS) entry which is preliminary data.</text>
</comment>
<proteinExistence type="predicted"/>
<dbReference type="PANTHER" id="PTHR12984">
    <property type="entry name" value="SCY1-RELATED S/T PROTEIN KINASE-LIKE"/>
    <property type="match status" value="1"/>
</dbReference>
<dbReference type="GO" id="GO:0005737">
    <property type="term" value="C:cytoplasm"/>
    <property type="evidence" value="ECO:0007669"/>
    <property type="project" value="TreeGrafter"/>
</dbReference>
<dbReference type="InterPro" id="IPR011009">
    <property type="entry name" value="Kinase-like_dom_sf"/>
</dbReference>
<dbReference type="OrthoDB" id="447103at2759"/>
<feature type="region of interest" description="Disordered" evidence="1">
    <location>
        <begin position="754"/>
        <end position="920"/>
    </location>
</feature>
<name>A0A433BBI7_9FUNG</name>
<dbReference type="Gene3D" id="3.30.200.20">
    <property type="entry name" value="Phosphorylase Kinase, domain 1"/>
    <property type="match status" value="1"/>
</dbReference>
<evidence type="ECO:0000256" key="1">
    <source>
        <dbReference type="SAM" id="MobiDB-lite"/>
    </source>
</evidence>
<evidence type="ECO:0000259" key="2">
    <source>
        <dbReference type="PROSITE" id="PS50011"/>
    </source>
</evidence>
<dbReference type="SUPFAM" id="SSF56112">
    <property type="entry name" value="Protein kinase-like (PK-like)"/>
    <property type="match status" value="1"/>
</dbReference>
<dbReference type="EMBL" id="RBNI01014088">
    <property type="protein sequence ID" value="RUP23650.1"/>
    <property type="molecule type" value="Genomic_DNA"/>
</dbReference>